<dbReference type="InParanoid" id="A0A2J6T5S7"/>
<evidence type="ECO:0000313" key="3">
    <source>
        <dbReference type="Proteomes" id="UP000235371"/>
    </source>
</evidence>
<dbReference type="Proteomes" id="UP000235371">
    <property type="component" value="Unassembled WGS sequence"/>
</dbReference>
<protein>
    <submittedName>
        <fullName evidence="2">HET-domain-containing protein</fullName>
    </submittedName>
</protein>
<dbReference type="PANTHER" id="PTHR24148">
    <property type="entry name" value="ANKYRIN REPEAT DOMAIN-CONTAINING PROTEIN 39 HOMOLOG-RELATED"/>
    <property type="match status" value="1"/>
</dbReference>
<dbReference type="EMBL" id="KZ613822">
    <property type="protein sequence ID" value="PMD58372.1"/>
    <property type="molecule type" value="Genomic_DNA"/>
</dbReference>
<reference evidence="2 3" key="1">
    <citation type="submission" date="2016-04" db="EMBL/GenBank/DDBJ databases">
        <title>A degradative enzymes factory behind the ericoid mycorrhizal symbiosis.</title>
        <authorList>
            <consortium name="DOE Joint Genome Institute"/>
            <person name="Martino E."/>
            <person name="Morin E."/>
            <person name="Grelet G."/>
            <person name="Kuo A."/>
            <person name="Kohler A."/>
            <person name="Daghino S."/>
            <person name="Barry K."/>
            <person name="Choi C."/>
            <person name="Cichocki N."/>
            <person name="Clum A."/>
            <person name="Copeland A."/>
            <person name="Hainaut M."/>
            <person name="Haridas S."/>
            <person name="Labutti K."/>
            <person name="Lindquist E."/>
            <person name="Lipzen A."/>
            <person name="Khouja H.-R."/>
            <person name="Murat C."/>
            <person name="Ohm R."/>
            <person name="Olson A."/>
            <person name="Spatafora J."/>
            <person name="Veneault-Fourrey C."/>
            <person name="Henrissat B."/>
            <person name="Grigoriev I."/>
            <person name="Martin F."/>
            <person name="Perotto S."/>
        </authorList>
    </citation>
    <scope>NUCLEOTIDE SEQUENCE [LARGE SCALE GENOMIC DNA]</scope>
    <source>
        <strain evidence="2 3">E</strain>
    </source>
</reference>
<dbReference type="RefSeq" id="XP_024735276.1">
    <property type="nucleotide sequence ID" value="XM_024880487.1"/>
</dbReference>
<evidence type="ECO:0000313" key="2">
    <source>
        <dbReference type="EMBL" id="PMD58372.1"/>
    </source>
</evidence>
<accession>A0A2J6T5S7</accession>
<sequence>MAENIYSELRPERQEIRLMFLESGQPEDEIIASLRWAPECWTPEFEALSYVWGDPLITRPIKLNDQPYQVTENLEAALRRLRHDDRVRIMWIDAICINQQNPREQEHQIGLMRDIFGGCAQCIV</sequence>
<evidence type="ECO:0000259" key="1">
    <source>
        <dbReference type="Pfam" id="PF06985"/>
    </source>
</evidence>
<dbReference type="PANTHER" id="PTHR24148:SF73">
    <property type="entry name" value="HET DOMAIN PROTEIN (AFU_ORTHOLOGUE AFUA_8G01020)"/>
    <property type="match status" value="1"/>
</dbReference>
<dbReference type="STRING" id="1095630.A0A2J6T5S7"/>
<organism evidence="2 3">
    <name type="scientific">Hyaloscypha bicolor E</name>
    <dbReference type="NCBI Taxonomy" id="1095630"/>
    <lineage>
        <taxon>Eukaryota</taxon>
        <taxon>Fungi</taxon>
        <taxon>Dikarya</taxon>
        <taxon>Ascomycota</taxon>
        <taxon>Pezizomycotina</taxon>
        <taxon>Leotiomycetes</taxon>
        <taxon>Helotiales</taxon>
        <taxon>Hyaloscyphaceae</taxon>
        <taxon>Hyaloscypha</taxon>
        <taxon>Hyaloscypha bicolor</taxon>
    </lineage>
</organism>
<name>A0A2J6T5S7_9HELO</name>
<keyword evidence="3" id="KW-1185">Reference proteome</keyword>
<dbReference type="InterPro" id="IPR052895">
    <property type="entry name" value="HetReg/Transcr_Mod"/>
</dbReference>
<feature type="domain" description="Heterokaryon incompatibility" evidence="1">
    <location>
        <begin position="45"/>
        <end position="124"/>
    </location>
</feature>
<dbReference type="AlphaFoldDB" id="A0A2J6T5S7"/>
<gene>
    <name evidence="2" type="ORF">K444DRAFT_614162</name>
</gene>
<proteinExistence type="predicted"/>
<dbReference type="GeneID" id="36588564"/>
<dbReference type="Pfam" id="PF06985">
    <property type="entry name" value="HET"/>
    <property type="match status" value="1"/>
</dbReference>
<dbReference type="OrthoDB" id="2157530at2759"/>
<dbReference type="InterPro" id="IPR010730">
    <property type="entry name" value="HET"/>
</dbReference>